<protein>
    <submittedName>
        <fullName evidence="1">Uncharacterized protein</fullName>
    </submittedName>
</protein>
<reference evidence="1 2" key="1">
    <citation type="journal article" date="2019" name="Nat. Ecol. Evol.">
        <title>Megaphylogeny resolves global patterns of mushroom evolution.</title>
        <authorList>
            <person name="Varga T."/>
            <person name="Krizsan K."/>
            <person name="Foldi C."/>
            <person name="Dima B."/>
            <person name="Sanchez-Garcia M."/>
            <person name="Sanchez-Ramirez S."/>
            <person name="Szollosi G.J."/>
            <person name="Szarkandi J.G."/>
            <person name="Papp V."/>
            <person name="Albert L."/>
            <person name="Andreopoulos W."/>
            <person name="Angelini C."/>
            <person name="Antonin V."/>
            <person name="Barry K.W."/>
            <person name="Bougher N.L."/>
            <person name="Buchanan P."/>
            <person name="Buyck B."/>
            <person name="Bense V."/>
            <person name="Catcheside P."/>
            <person name="Chovatia M."/>
            <person name="Cooper J."/>
            <person name="Damon W."/>
            <person name="Desjardin D."/>
            <person name="Finy P."/>
            <person name="Geml J."/>
            <person name="Haridas S."/>
            <person name="Hughes K."/>
            <person name="Justo A."/>
            <person name="Karasinski D."/>
            <person name="Kautmanova I."/>
            <person name="Kiss B."/>
            <person name="Kocsube S."/>
            <person name="Kotiranta H."/>
            <person name="LaButti K.M."/>
            <person name="Lechner B.E."/>
            <person name="Liimatainen K."/>
            <person name="Lipzen A."/>
            <person name="Lukacs Z."/>
            <person name="Mihaltcheva S."/>
            <person name="Morgado L.N."/>
            <person name="Niskanen T."/>
            <person name="Noordeloos M.E."/>
            <person name="Ohm R.A."/>
            <person name="Ortiz-Santana B."/>
            <person name="Ovrebo C."/>
            <person name="Racz N."/>
            <person name="Riley R."/>
            <person name="Savchenko A."/>
            <person name="Shiryaev A."/>
            <person name="Soop K."/>
            <person name="Spirin V."/>
            <person name="Szebenyi C."/>
            <person name="Tomsovsky M."/>
            <person name="Tulloss R.E."/>
            <person name="Uehling J."/>
            <person name="Grigoriev I.V."/>
            <person name="Vagvolgyi C."/>
            <person name="Papp T."/>
            <person name="Martin F.M."/>
            <person name="Miettinen O."/>
            <person name="Hibbett D.S."/>
            <person name="Nagy L.G."/>
        </authorList>
    </citation>
    <scope>NUCLEOTIDE SEQUENCE [LARGE SCALE GENOMIC DNA]</scope>
    <source>
        <strain evidence="1 2">NL-1719</strain>
    </source>
</reference>
<sequence>MKVAKLEIKVILALFIAGYDFDVVDSSGNFPTEFPKVDYNDIHRDPITQLYSTMECSITLRDFLRGIARGSIKGSGSKSIPIANLRTLRLEMPPFSQTLFGSTHLPHTFLNLEGLSYMGDPQQLERSLGIDWASSFPRMRLLRLQGSTSTSTFRRALAGCSELEAISITTLDQEDLSPNVNSGLDSLSPSQITQSRLRFLEVVSDVAVDRAFSGLELGGLKQFRLWMMPNVAMGLKPEHLHIGAGGVCLRLNFGVDEDFTRNVGRVRFDHILTMDDQK</sequence>
<organism evidence="1 2">
    <name type="scientific">Pluteus cervinus</name>
    <dbReference type="NCBI Taxonomy" id="181527"/>
    <lineage>
        <taxon>Eukaryota</taxon>
        <taxon>Fungi</taxon>
        <taxon>Dikarya</taxon>
        <taxon>Basidiomycota</taxon>
        <taxon>Agaricomycotina</taxon>
        <taxon>Agaricomycetes</taxon>
        <taxon>Agaricomycetidae</taxon>
        <taxon>Agaricales</taxon>
        <taxon>Pluteineae</taxon>
        <taxon>Pluteaceae</taxon>
        <taxon>Pluteus</taxon>
    </lineage>
</organism>
<accession>A0ACD3AQX9</accession>
<evidence type="ECO:0000313" key="2">
    <source>
        <dbReference type="Proteomes" id="UP000308600"/>
    </source>
</evidence>
<keyword evidence="2" id="KW-1185">Reference proteome</keyword>
<gene>
    <name evidence="1" type="ORF">BDN72DRAFT_960611</name>
</gene>
<dbReference type="EMBL" id="ML208363">
    <property type="protein sequence ID" value="TFK67925.1"/>
    <property type="molecule type" value="Genomic_DNA"/>
</dbReference>
<proteinExistence type="predicted"/>
<dbReference type="Proteomes" id="UP000308600">
    <property type="component" value="Unassembled WGS sequence"/>
</dbReference>
<name>A0ACD3AQX9_9AGAR</name>
<evidence type="ECO:0000313" key="1">
    <source>
        <dbReference type="EMBL" id="TFK67925.1"/>
    </source>
</evidence>